<name>A0AAU9XRH0_9CNID</name>
<feature type="compositionally biased region" description="Low complexity" evidence="5">
    <location>
        <begin position="1056"/>
        <end position="1084"/>
    </location>
</feature>
<feature type="compositionally biased region" description="Basic and acidic residues" evidence="5">
    <location>
        <begin position="1622"/>
        <end position="1669"/>
    </location>
</feature>
<dbReference type="PROSITE" id="PS51266">
    <property type="entry name" value="ZF_CHY"/>
    <property type="match status" value="1"/>
</dbReference>
<organism evidence="8 9">
    <name type="scientific">Pocillopora meandrina</name>
    <dbReference type="NCBI Taxonomy" id="46732"/>
    <lineage>
        <taxon>Eukaryota</taxon>
        <taxon>Metazoa</taxon>
        <taxon>Cnidaria</taxon>
        <taxon>Anthozoa</taxon>
        <taxon>Hexacorallia</taxon>
        <taxon>Scleractinia</taxon>
        <taxon>Astrocoeniina</taxon>
        <taxon>Pocilloporidae</taxon>
        <taxon>Pocillopora</taxon>
    </lineage>
</organism>
<evidence type="ECO:0000259" key="7">
    <source>
        <dbReference type="PROSITE" id="PS51270"/>
    </source>
</evidence>
<feature type="compositionally biased region" description="Basic and acidic residues" evidence="5">
    <location>
        <begin position="712"/>
        <end position="721"/>
    </location>
</feature>
<dbReference type="InterPro" id="IPR037274">
    <property type="entry name" value="Znf_CHY_sf"/>
</dbReference>
<comment type="caution">
    <text evidence="8">The sequence shown here is derived from an EMBL/GenBank/DDBJ whole genome shotgun (WGS) entry which is preliminary data.</text>
</comment>
<dbReference type="InterPro" id="IPR008913">
    <property type="entry name" value="Znf_CHY"/>
</dbReference>
<feature type="domain" description="CTCHY-type" evidence="7">
    <location>
        <begin position="1761"/>
        <end position="1823"/>
    </location>
</feature>
<feature type="region of interest" description="Disordered" evidence="5">
    <location>
        <begin position="699"/>
        <end position="721"/>
    </location>
</feature>
<dbReference type="Pfam" id="PF05495">
    <property type="entry name" value="zf-CHY"/>
    <property type="match status" value="1"/>
</dbReference>
<dbReference type="Gene3D" id="1.25.40.10">
    <property type="entry name" value="Tetratricopeptide repeat domain"/>
    <property type="match status" value="2"/>
</dbReference>
<accession>A0AAU9XRH0</accession>
<evidence type="ECO:0000259" key="6">
    <source>
        <dbReference type="PROSITE" id="PS51266"/>
    </source>
</evidence>
<proteinExistence type="predicted"/>
<dbReference type="InterPro" id="IPR037275">
    <property type="entry name" value="Znf_CTCHY_sf"/>
</dbReference>
<dbReference type="SUPFAM" id="SSF161219">
    <property type="entry name" value="CHY zinc finger-like"/>
    <property type="match status" value="1"/>
</dbReference>
<dbReference type="SUPFAM" id="SSF161245">
    <property type="entry name" value="Zinc hairpin stack"/>
    <property type="match status" value="1"/>
</dbReference>
<evidence type="ECO:0000313" key="9">
    <source>
        <dbReference type="Proteomes" id="UP001159428"/>
    </source>
</evidence>
<dbReference type="PROSITE" id="PS51270">
    <property type="entry name" value="ZF_CTCHY"/>
    <property type="match status" value="1"/>
</dbReference>
<dbReference type="PANTHER" id="PTHR21319:SF53">
    <property type="entry name" value="RING FINGER AND CHY ZINC FINGER DOMAIN-CONTAINING PROTEIN 1"/>
    <property type="match status" value="1"/>
</dbReference>
<feature type="compositionally biased region" description="Basic and acidic residues" evidence="5">
    <location>
        <begin position="1268"/>
        <end position="1298"/>
    </location>
</feature>
<feature type="region of interest" description="Disordered" evidence="5">
    <location>
        <begin position="1039"/>
        <end position="1106"/>
    </location>
</feature>
<gene>
    <name evidence="8" type="ORF">PMEA_00028180</name>
</gene>
<dbReference type="InterPro" id="IPR017921">
    <property type="entry name" value="Znf_CTCHY"/>
</dbReference>
<dbReference type="InterPro" id="IPR011990">
    <property type="entry name" value="TPR-like_helical_dom_sf"/>
</dbReference>
<evidence type="ECO:0000313" key="8">
    <source>
        <dbReference type="EMBL" id="CAH3155837.1"/>
    </source>
</evidence>
<reference evidence="8 9" key="1">
    <citation type="submission" date="2022-05" db="EMBL/GenBank/DDBJ databases">
        <authorList>
            <consortium name="Genoscope - CEA"/>
            <person name="William W."/>
        </authorList>
    </citation>
    <scope>NUCLEOTIDE SEQUENCE [LARGE SCALE GENOMIC DNA]</scope>
</reference>
<evidence type="ECO:0008006" key="10">
    <source>
        <dbReference type="Google" id="ProtNLM"/>
    </source>
</evidence>
<evidence type="ECO:0000256" key="5">
    <source>
        <dbReference type="SAM" id="MobiDB-lite"/>
    </source>
</evidence>
<evidence type="ECO:0000256" key="1">
    <source>
        <dbReference type="ARBA" id="ARBA00022723"/>
    </source>
</evidence>
<dbReference type="Proteomes" id="UP001159428">
    <property type="component" value="Unassembled WGS sequence"/>
</dbReference>
<keyword evidence="2 4" id="KW-0863">Zinc-finger</keyword>
<protein>
    <recommendedName>
        <fullName evidence="10">RING finger and CHY zinc finger domain-containing protein 1</fullName>
    </recommendedName>
</protein>
<evidence type="ECO:0000256" key="3">
    <source>
        <dbReference type="ARBA" id="ARBA00022833"/>
    </source>
</evidence>
<keyword evidence="9" id="KW-1185">Reference proteome</keyword>
<keyword evidence="3" id="KW-0862">Zinc</keyword>
<evidence type="ECO:0000256" key="4">
    <source>
        <dbReference type="PROSITE-ProRule" id="PRU00601"/>
    </source>
</evidence>
<dbReference type="PANTHER" id="PTHR21319">
    <property type="entry name" value="RING FINGER AND CHY ZINC FINGER DOMAIN-CONTAINING PROTEIN 1"/>
    <property type="match status" value="1"/>
</dbReference>
<dbReference type="GO" id="GO:0061630">
    <property type="term" value="F:ubiquitin protein ligase activity"/>
    <property type="evidence" value="ECO:0007669"/>
    <property type="project" value="TreeGrafter"/>
</dbReference>
<feature type="region of interest" description="Disordered" evidence="5">
    <location>
        <begin position="1576"/>
        <end position="1597"/>
    </location>
</feature>
<evidence type="ECO:0000256" key="2">
    <source>
        <dbReference type="ARBA" id="ARBA00022771"/>
    </source>
</evidence>
<dbReference type="GO" id="GO:0006511">
    <property type="term" value="P:ubiquitin-dependent protein catabolic process"/>
    <property type="evidence" value="ECO:0007669"/>
    <property type="project" value="TreeGrafter"/>
</dbReference>
<feature type="domain" description="CHY-type" evidence="6">
    <location>
        <begin position="1687"/>
        <end position="1759"/>
    </location>
</feature>
<dbReference type="SUPFAM" id="SSF48452">
    <property type="entry name" value="TPR-like"/>
    <property type="match status" value="1"/>
</dbReference>
<dbReference type="GO" id="GO:0005634">
    <property type="term" value="C:nucleus"/>
    <property type="evidence" value="ECO:0007669"/>
    <property type="project" value="TreeGrafter"/>
</dbReference>
<dbReference type="GO" id="GO:0008270">
    <property type="term" value="F:zinc ion binding"/>
    <property type="evidence" value="ECO:0007669"/>
    <property type="project" value="UniProtKB-KW"/>
</dbReference>
<feature type="region of interest" description="Disordered" evidence="5">
    <location>
        <begin position="1622"/>
        <end position="1682"/>
    </location>
</feature>
<dbReference type="SMART" id="SM00028">
    <property type="entry name" value="TPR"/>
    <property type="match status" value="2"/>
</dbReference>
<dbReference type="EMBL" id="CALNXJ010000059">
    <property type="protein sequence ID" value="CAH3155837.1"/>
    <property type="molecule type" value="Genomic_DNA"/>
</dbReference>
<dbReference type="GO" id="GO:0016567">
    <property type="term" value="P:protein ubiquitination"/>
    <property type="evidence" value="ECO:0007669"/>
    <property type="project" value="TreeGrafter"/>
</dbReference>
<dbReference type="InterPro" id="IPR019734">
    <property type="entry name" value="TPR_rpt"/>
</dbReference>
<sequence>MDPPDRTELLKLTVNYLQQGDLVRVKESLQKTHQYFQDLTPSELSKPTLQEIEIVNKAEKISIDNVAWGLQTGAILLSQTTPKNNFLVRFANAVGAVALITICVDIAEKVFEQSIMYIENAEDEESIISLGIALNNLGCVYISKGSFQNAKVSLQRALAIFKVVETGKECVTVQEKISTIANNLRLVQQAQRSYVIDMQLQNDLLSNVSRFAIQSRITAVVDYNEAVTSLDNRNLRKALVEFENLKAFCETKFHLNEGLLTFLLLKIRLVCLMLQASSGATAFIDSKISTLQGMKELVDIGTNFSLDFSVTIVETVADIHLYHGNLDLVCSYFSYLVPVVRERCGADHPTVASILSKQGIILLHLENFARSRQCFTEALEIFTGAFGAIHPDVLKCNAGLARLEWLGGYEEKSLTHSQTVLENVERICQVSFECQLKPKFIELSSQSGRTPSPDVDPEEQLKLETLVSEFGMEITRVLNQHQPTDLGDCPGTISESDDFVDSSVSKDLYAKLSFNWFKAGLCLFNVGVDQSVAFLFLSCTYASMFYDHLDCSEVILLKVIFVVCHLKSKTCQTVPKVRERLKIEFRRITNFIVDKAKRFDKPESKTIFFDENTNLMIALAVILQAFVEMEMYEMLADVHSLFSFLSNQQSPQVTHVFLVEEVRFAFYSSKIHCLGKQVMHDLIFLTPLGMMNNRKVTDENDADTPCNSQSKELTKSLHKGDNFGERKSRQIFKTLTLKAYNNQWKESCRFLVESPISRGVDVSALNKINAWSVNGVEDSLPHLILCSNQNTELTTQYFLELELLSSTESTLSSISDHFSLLPLVLSKAKDGSEFEMQSPVLVYTGNTCEGSLAFILQDKVIADFLFGKLLKQILADEDELGEVVNMVVKDSQLVLKIRGPPIGQIVIQCHEDTIKVKTHLIYYSQGRRKVEIVREEVSPCNCSLIEMVIADKMEKCARSFGFHFETKSDNAWCVASHLLENARDISMREHQPLEMQLKAERPGRISPLPTLLSRESFLSESSTQTDSLSIPSTCDLSTQTELSDCHESEDLVEPTSSSSEVSISSSLPQSSLSSSSPTSSSSSSCEEGTDEVSRRSRSEPAEKGKLSASSVYSCGFELKKRDKEAPKRAKSEEERSSMAYFSVSEFNDSSNDAEEGQINQPPLVPPLTLRVQMEGKLRESKENLDKCIQTDVWQGHSVDDEVDGAVKNASCDSSTIQNYHPCYSSTGSAKPLFQGEGGLSDNLPRITDQVERHGGAAASTSWCNDVTDENRRNRERKVDSKSLKISQESKNKSKEHLSVKSHNTTPGKFLGLKGGGQDPFFSNRSQGYENLESVINWNDAKPERVKLRDDMQNTVDKKESNFFGIRPCFLARHTDDSSITTPIDDIENTAENVNGGSSNTFSRHQESSFFTTEQGYQATYSFQAPSFHSKSSKVSAKAQGPNPHGPFDPNPVVWDLPVPARPLLSLPCNGSEHLHNLSCDDTRIVVIPPHALIDGNSLLAQTPLLPQQRKVKDQRTDPEVQREKNSDFKVMNGNPACLSNTCSIAQGLISPEMEISALPQAAMNRSLTWETRTDADQDTANQGPLGVLNETSPLSNDDSLADLERRVAETCSLVEKNLKRKEEKEKAMKEKERRRKEERVRKEQQARERREREASKTRQAERRNDREEVSNPIRGGGGTLTQTSADVEGRQWLCEHYKRLCRVKFPCCGKFFPCHRCHNNSGCSNDNSKAREACYVECSVCGHQQEINQDAQTCASCKTKFSAYFCSMCKHFTGTDKNPYHCTKCGICRIFKDRSFHCDVCNVCLDKRLEGRHSCRENSGHDEC</sequence>
<feature type="region of interest" description="Disordered" evidence="5">
    <location>
        <begin position="1251"/>
        <end position="1312"/>
    </location>
</feature>
<feature type="compositionally biased region" description="Basic and acidic residues" evidence="5">
    <location>
        <begin position="1091"/>
        <end position="1105"/>
    </location>
</feature>
<keyword evidence="1" id="KW-0479">Metal-binding</keyword>